<sequence>MEKVPPPSYQESMHPPPGINPPQGYPSPMHQPTTYPMQHPQQIGFQQPHQMGFQQPQQPGFQQPQAPQVVMVSPPTVFGPNPLPLTCAHCHKQVTSRVQSESATKTHLFALILCLVGCIPCCLIPYCMDSCQSQNHYCSHCNAFLGSYNNQ</sequence>
<evidence type="ECO:0000256" key="3">
    <source>
        <dbReference type="ARBA" id="ARBA00004630"/>
    </source>
</evidence>
<organism evidence="10 11">
    <name type="scientific">Pyrocoelia pectoralis</name>
    <dbReference type="NCBI Taxonomy" id="417401"/>
    <lineage>
        <taxon>Eukaryota</taxon>
        <taxon>Metazoa</taxon>
        <taxon>Ecdysozoa</taxon>
        <taxon>Arthropoda</taxon>
        <taxon>Hexapoda</taxon>
        <taxon>Insecta</taxon>
        <taxon>Pterygota</taxon>
        <taxon>Neoptera</taxon>
        <taxon>Endopterygota</taxon>
        <taxon>Coleoptera</taxon>
        <taxon>Polyphaga</taxon>
        <taxon>Elateriformia</taxon>
        <taxon>Elateroidea</taxon>
        <taxon>Lampyridae</taxon>
        <taxon>Lampyrinae</taxon>
        <taxon>Pyrocoelia</taxon>
    </lineage>
</organism>
<dbReference type="AlphaFoldDB" id="A0AAN7ZEC8"/>
<dbReference type="EMBL" id="JAVRBK010000006">
    <property type="protein sequence ID" value="KAK5642965.1"/>
    <property type="molecule type" value="Genomic_DNA"/>
</dbReference>
<dbReference type="PANTHER" id="PTHR23292:SF6">
    <property type="entry name" value="FI16602P1-RELATED"/>
    <property type="match status" value="1"/>
</dbReference>
<gene>
    <name evidence="10" type="ORF">RI129_009132</name>
</gene>
<comment type="subcellular location">
    <subcellularLocation>
        <location evidence="2">Endosome membrane</location>
        <topology evidence="2">Peripheral membrane protein</topology>
    </subcellularLocation>
    <subcellularLocation>
        <location evidence="1">Late endosome membrane</location>
    </subcellularLocation>
    <subcellularLocation>
        <location evidence="3">Lysosome membrane</location>
        <topology evidence="3">Peripheral membrane protein</topology>
        <orientation evidence="3">Cytoplasmic side</orientation>
    </subcellularLocation>
</comment>
<accession>A0AAN7ZEC8</accession>
<comment type="similarity">
    <text evidence="4">Belongs to the CDIP1/LITAF family.</text>
</comment>
<protein>
    <recommendedName>
        <fullName evidence="9">LITAF domain-containing protein</fullName>
    </recommendedName>
</protein>
<evidence type="ECO:0000313" key="11">
    <source>
        <dbReference type="Proteomes" id="UP001329430"/>
    </source>
</evidence>
<evidence type="ECO:0000259" key="9">
    <source>
        <dbReference type="PROSITE" id="PS51837"/>
    </source>
</evidence>
<evidence type="ECO:0000256" key="2">
    <source>
        <dbReference type="ARBA" id="ARBA00004481"/>
    </source>
</evidence>
<dbReference type="Pfam" id="PF10601">
    <property type="entry name" value="zf-LITAF-like"/>
    <property type="match status" value="1"/>
</dbReference>
<keyword evidence="5" id="KW-0479">Metal-binding</keyword>
<keyword evidence="6" id="KW-0862">Zinc</keyword>
<feature type="domain" description="LITAF" evidence="9">
    <location>
        <begin position="67"/>
        <end position="150"/>
    </location>
</feature>
<keyword evidence="11" id="KW-1185">Reference proteome</keyword>
<feature type="region of interest" description="Disordered" evidence="8">
    <location>
        <begin position="1"/>
        <end position="66"/>
    </location>
</feature>
<proteinExistence type="inferred from homology"/>
<feature type="compositionally biased region" description="Pro residues" evidence="8">
    <location>
        <begin position="1"/>
        <end position="25"/>
    </location>
</feature>
<comment type="caution">
    <text evidence="10">The sequence shown here is derived from an EMBL/GenBank/DDBJ whole genome shotgun (WGS) entry which is preliminary data.</text>
</comment>
<evidence type="ECO:0000256" key="7">
    <source>
        <dbReference type="ARBA" id="ARBA00023136"/>
    </source>
</evidence>
<evidence type="ECO:0000256" key="5">
    <source>
        <dbReference type="ARBA" id="ARBA00022723"/>
    </source>
</evidence>
<dbReference type="GO" id="GO:0031902">
    <property type="term" value="C:late endosome membrane"/>
    <property type="evidence" value="ECO:0007669"/>
    <property type="project" value="UniProtKB-SubCell"/>
</dbReference>
<name>A0AAN7ZEC8_9COLE</name>
<dbReference type="InterPro" id="IPR037519">
    <property type="entry name" value="LITAF_fam"/>
</dbReference>
<evidence type="ECO:0000256" key="4">
    <source>
        <dbReference type="ARBA" id="ARBA00005975"/>
    </source>
</evidence>
<dbReference type="GO" id="GO:0005765">
    <property type="term" value="C:lysosomal membrane"/>
    <property type="evidence" value="ECO:0007669"/>
    <property type="project" value="UniProtKB-SubCell"/>
</dbReference>
<dbReference type="Proteomes" id="UP001329430">
    <property type="component" value="Chromosome 6"/>
</dbReference>
<feature type="compositionally biased region" description="Polar residues" evidence="8">
    <location>
        <begin position="30"/>
        <end position="43"/>
    </location>
</feature>
<reference evidence="10 11" key="1">
    <citation type="journal article" date="2024" name="Insects">
        <title>An Improved Chromosome-Level Genome Assembly of the Firefly Pyrocoelia pectoralis.</title>
        <authorList>
            <person name="Fu X."/>
            <person name="Meyer-Rochow V.B."/>
            <person name="Ballantyne L."/>
            <person name="Zhu X."/>
        </authorList>
    </citation>
    <scope>NUCLEOTIDE SEQUENCE [LARGE SCALE GENOMIC DNA]</scope>
    <source>
        <strain evidence="10">XCY_ONT2</strain>
    </source>
</reference>
<keyword evidence="7" id="KW-0472">Membrane</keyword>
<evidence type="ECO:0000256" key="1">
    <source>
        <dbReference type="ARBA" id="ARBA00004414"/>
    </source>
</evidence>
<evidence type="ECO:0000313" key="10">
    <source>
        <dbReference type="EMBL" id="KAK5642965.1"/>
    </source>
</evidence>
<evidence type="ECO:0000256" key="8">
    <source>
        <dbReference type="SAM" id="MobiDB-lite"/>
    </source>
</evidence>
<dbReference type="SMART" id="SM00714">
    <property type="entry name" value="LITAF"/>
    <property type="match status" value="1"/>
</dbReference>
<feature type="compositionally biased region" description="Low complexity" evidence="8">
    <location>
        <begin position="44"/>
        <end position="66"/>
    </location>
</feature>
<dbReference type="PROSITE" id="PS51837">
    <property type="entry name" value="LITAF"/>
    <property type="match status" value="1"/>
</dbReference>
<evidence type="ECO:0000256" key="6">
    <source>
        <dbReference type="ARBA" id="ARBA00022833"/>
    </source>
</evidence>
<dbReference type="InterPro" id="IPR006629">
    <property type="entry name" value="LITAF"/>
</dbReference>
<dbReference type="PANTHER" id="PTHR23292">
    <property type="entry name" value="LIPOPOLYSACCHARIDE-INDUCED TUMOR NECROSIS FACTOR-ALPHA FACTOR"/>
    <property type="match status" value="1"/>
</dbReference>
<dbReference type="GO" id="GO:0008270">
    <property type="term" value="F:zinc ion binding"/>
    <property type="evidence" value="ECO:0007669"/>
    <property type="project" value="TreeGrafter"/>
</dbReference>